<dbReference type="Gene3D" id="3.90.1700.10">
    <property type="entry name" value="v583 domain like"/>
    <property type="match status" value="1"/>
</dbReference>
<dbReference type="Pfam" id="PF06545">
    <property type="entry name" value="AllG"/>
    <property type="match status" value="1"/>
</dbReference>
<organism evidence="1 2">
    <name type="scientific">Candidatus Scatomorpha intestinigallinarum</name>
    <dbReference type="NCBI Taxonomy" id="2840923"/>
    <lineage>
        <taxon>Bacteria</taxon>
        <taxon>Bacillati</taxon>
        <taxon>Bacillota</taxon>
        <taxon>Clostridia</taxon>
        <taxon>Eubacteriales</taxon>
        <taxon>Candidatus Scatomorpha</taxon>
    </lineage>
</organism>
<dbReference type="InterPro" id="IPR009499">
    <property type="entry name" value="AllG-like"/>
</dbReference>
<dbReference type="Proteomes" id="UP000824238">
    <property type="component" value="Unassembled WGS sequence"/>
</dbReference>
<dbReference type="Gene3D" id="1.10.10.660">
    <property type="entry name" value="conserved protein of unknown function from Enterococcus faecalis V583"/>
    <property type="match status" value="1"/>
</dbReference>
<accession>A0A9D1DJJ2</accession>
<evidence type="ECO:0000313" key="1">
    <source>
        <dbReference type="EMBL" id="HIR54089.1"/>
    </source>
</evidence>
<comment type="caution">
    <text evidence="1">The sequence shown here is derived from an EMBL/GenBank/DDBJ whole genome shotgun (WGS) entry which is preliminary data.</text>
</comment>
<proteinExistence type="predicted"/>
<dbReference type="AlphaFoldDB" id="A0A9D1DJJ2"/>
<sequence length="470" mass="50697">MEYKLFSTTPAVINVGVKPFADGVLDQGVKALHLAWKPPVDAGLCRMIADMEPSLREKIERSNAEAVQMLNAAEGHWVGLEKAIKAIPGFKENMIMHSGPPIAWEDMIGVQKRGVCYGAIHAGLAKTVEEAAAMVEAGEIELASCNDHFAIGAAAGIVTHNMVVNIVEDVTHGNRAYCIPFEGRNGLGAWAMWNPEIERNLLEIEDFFAPAVDHVLKKNGGINVRNILAKGMLMGDESHTRQAACGNMLVSEIVPMLLGDEDLDIPTIKRVTEMFVGNERWFHPLGMSCSLASMRCIKGKEYCSIVTSIAQNGVETGIKVAGLGEQWFKGPAPRFVGTLFSTQWTLDDAVPYMGDSTATESYGMGAFSAAAAPTVLRLRNGGWREARAQSEELRTICAGRNNNFPIPLLDFEGPGLGIDIFKVVESGITPLCHGGIVNKTGGQIGAGAARYGTEHYVSAAYAFLDKYGNK</sequence>
<gene>
    <name evidence="1" type="ORF">IAD36_00575</name>
</gene>
<dbReference type="Gene3D" id="3.90.1710.10">
    <property type="entry name" value="Enterococcus faecalis V583 domain"/>
    <property type="match status" value="1"/>
</dbReference>
<reference evidence="1" key="1">
    <citation type="submission" date="2020-10" db="EMBL/GenBank/DDBJ databases">
        <authorList>
            <person name="Gilroy R."/>
        </authorList>
    </citation>
    <scope>NUCLEOTIDE SEQUENCE</scope>
    <source>
        <strain evidence="1">ChiGjej3B3-7149</strain>
    </source>
</reference>
<dbReference type="EMBL" id="DVHH01000013">
    <property type="protein sequence ID" value="HIR54089.1"/>
    <property type="molecule type" value="Genomic_DNA"/>
</dbReference>
<reference evidence="1" key="2">
    <citation type="journal article" date="2021" name="PeerJ">
        <title>Extensive microbial diversity within the chicken gut microbiome revealed by metagenomics and culture.</title>
        <authorList>
            <person name="Gilroy R."/>
            <person name="Ravi A."/>
            <person name="Getino M."/>
            <person name="Pursley I."/>
            <person name="Horton D.L."/>
            <person name="Alikhan N.F."/>
            <person name="Baker D."/>
            <person name="Gharbi K."/>
            <person name="Hall N."/>
            <person name="Watson M."/>
            <person name="Adriaenssens E.M."/>
            <person name="Foster-Nyarko E."/>
            <person name="Jarju S."/>
            <person name="Secka A."/>
            <person name="Antonio M."/>
            <person name="Oren A."/>
            <person name="Chaudhuri R.R."/>
            <person name="La Ragione R."/>
            <person name="Hildebrand F."/>
            <person name="Pallen M.J."/>
        </authorList>
    </citation>
    <scope>NUCLEOTIDE SEQUENCE</scope>
    <source>
        <strain evidence="1">ChiGjej3B3-7149</strain>
    </source>
</reference>
<evidence type="ECO:0000313" key="2">
    <source>
        <dbReference type="Proteomes" id="UP000824238"/>
    </source>
</evidence>
<name>A0A9D1DJJ2_9FIRM</name>
<protein>
    <submittedName>
        <fullName evidence="1">DUF1116 domain-containing protein</fullName>
    </submittedName>
</protein>
<dbReference type="InterPro" id="IPR024033">
    <property type="entry name" value="OXTCase_su_AllG_h-dom"/>
</dbReference>